<feature type="transmembrane region" description="Helical" evidence="1">
    <location>
        <begin position="6"/>
        <end position="26"/>
    </location>
</feature>
<accession>A0ABT7M1Y7</accession>
<feature type="transmembrane region" description="Helical" evidence="1">
    <location>
        <begin position="197"/>
        <end position="219"/>
    </location>
</feature>
<proteinExistence type="predicted"/>
<feature type="transmembrane region" description="Helical" evidence="1">
    <location>
        <begin position="390"/>
        <end position="409"/>
    </location>
</feature>
<dbReference type="InterPro" id="IPR046671">
    <property type="entry name" value="DUF6541"/>
</dbReference>
<evidence type="ECO:0000313" key="2">
    <source>
        <dbReference type="EMBL" id="MDL5154670.1"/>
    </source>
</evidence>
<feature type="transmembrane region" description="Helical" evidence="1">
    <location>
        <begin position="33"/>
        <end position="56"/>
    </location>
</feature>
<feature type="transmembrane region" description="Helical" evidence="1">
    <location>
        <begin position="453"/>
        <end position="475"/>
    </location>
</feature>
<feature type="transmembrane region" description="Helical" evidence="1">
    <location>
        <begin position="335"/>
        <end position="355"/>
    </location>
</feature>
<keyword evidence="1" id="KW-0472">Membrane</keyword>
<dbReference type="EMBL" id="JASVWF010000001">
    <property type="protein sequence ID" value="MDL5154670.1"/>
    <property type="molecule type" value="Genomic_DNA"/>
</dbReference>
<sequence length="674" mass="69701">MVLDIAALGVSLLVVVLPGAAVLLLLGVRSPFWYASLAAPCSVVVAAMTGMATTALGASYGLPALATATVVIALGGGSRLVLRHRRRMIIGSRTRRRPRPVVSVLGLAVALLGIAVSLVSWLGGMGWTLRTYPQEHDMIFHLALSSYIARTGSGAPWNLAPTDVLTGSDPFFYPAGFHLLAGAVTQATGDVVVAVNAMTIVLVAIGAPLGAACLAAVLARSVGGARDVAAGAAGMASLLTATLYRPGAQLAHDGGILPNSVALALASGTLAGLFAWRRAPRSVLIAAGVAVAGGAIVHPSALITIGVSAVVYLAVDVARRGSRDLIPAVRAFLPPTSVAAVLALPTLVIGASAVAKTTSFATGTSDRPIALAVGKALSYAYSGYLDPDSIRSQFVAAMLILLGVLVLVAARRGIPALALVAVWFAIVISFLVAPGRGPAGVLTSFFYNSEPRVWSHLSLVGAPVGAVGLVLALRWLARHLPVVRRSAVPVVTAAFLAVLFGWYLAGSGYGYARTNENAIASRYATPDFTRVDGDDEAAAAWLAPRILPGQRVLNSANDGSTFLYTQYGLPVVNLATLGNPSSPASWGLMAEFRTYPSNPRVRRDLRDLDVVWVYVDSQAPSIGTGGAPDSWPRVNLLSVPRGLQNLDGLPGLVPAFRAGSVTIYRLEPDAIRAP</sequence>
<feature type="transmembrane region" description="Helical" evidence="1">
    <location>
        <begin position="416"/>
        <end position="433"/>
    </location>
</feature>
<feature type="transmembrane region" description="Helical" evidence="1">
    <location>
        <begin position="487"/>
        <end position="505"/>
    </location>
</feature>
<keyword evidence="3" id="KW-1185">Reference proteome</keyword>
<dbReference type="Proteomes" id="UP001231924">
    <property type="component" value="Unassembled WGS sequence"/>
</dbReference>
<feature type="transmembrane region" description="Helical" evidence="1">
    <location>
        <begin position="367"/>
        <end position="384"/>
    </location>
</feature>
<dbReference type="RefSeq" id="WP_286050706.1">
    <property type="nucleotide sequence ID" value="NZ_JASVWF010000001.1"/>
</dbReference>
<reference evidence="2 3" key="1">
    <citation type="submission" date="2023-06" db="EMBL/GenBank/DDBJ databases">
        <title>Actinomycetospora Odt1-22.</title>
        <authorList>
            <person name="Supong K."/>
        </authorList>
    </citation>
    <scope>NUCLEOTIDE SEQUENCE [LARGE SCALE GENOMIC DNA]</scope>
    <source>
        <strain evidence="2 3">Odt1-22</strain>
    </source>
</reference>
<comment type="caution">
    <text evidence="2">The sequence shown here is derived from an EMBL/GenBank/DDBJ whole genome shotgun (WGS) entry which is preliminary data.</text>
</comment>
<feature type="transmembrane region" description="Helical" evidence="1">
    <location>
        <begin position="62"/>
        <end position="82"/>
    </location>
</feature>
<feature type="transmembrane region" description="Helical" evidence="1">
    <location>
        <begin position="256"/>
        <end position="276"/>
    </location>
</feature>
<evidence type="ECO:0000313" key="3">
    <source>
        <dbReference type="Proteomes" id="UP001231924"/>
    </source>
</evidence>
<protein>
    <submittedName>
        <fullName evidence="2">Uncharacterized protein</fullName>
    </submittedName>
</protein>
<name>A0ABT7M1Y7_9PSEU</name>
<evidence type="ECO:0000256" key="1">
    <source>
        <dbReference type="SAM" id="Phobius"/>
    </source>
</evidence>
<keyword evidence="1" id="KW-1133">Transmembrane helix</keyword>
<dbReference type="Pfam" id="PF20176">
    <property type="entry name" value="DUF6541"/>
    <property type="match status" value="1"/>
</dbReference>
<keyword evidence="1" id="KW-0812">Transmembrane</keyword>
<gene>
    <name evidence="2" type="ORF">QRT03_01775</name>
</gene>
<feature type="transmembrane region" description="Helical" evidence="1">
    <location>
        <begin position="283"/>
        <end position="315"/>
    </location>
</feature>
<feature type="transmembrane region" description="Helical" evidence="1">
    <location>
        <begin position="228"/>
        <end position="244"/>
    </location>
</feature>
<organism evidence="2 3">
    <name type="scientific">Actinomycetospora termitidis</name>
    <dbReference type="NCBI Taxonomy" id="3053470"/>
    <lineage>
        <taxon>Bacteria</taxon>
        <taxon>Bacillati</taxon>
        <taxon>Actinomycetota</taxon>
        <taxon>Actinomycetes</taxon>
        <taxon>Pseudonocardiales</taxon>
        <taxon>Pseudonocardiaceae</taxon>
        <taxon>Actinomycetospora</taxon>
    </lineage>
</organism>
<feature type="transmembrane region" description="Helical" evidence="1">
    <location>
        <begin position="102"/>
        <end position="123"/>
    </location>
</feature>